<keyword evidence="3" id="KW-0862">Zinc</keyword>
<feature type="compositionally biased region" description="Basic and acidic residues" evidence="5">
    <location>
        <begin position="1782"/>
        <end position="1800"/>
    </location>
</feature>
<feature type="compositionally biased region" description="Low complexity" evidence="5">
    <location>
        <begin position="304"/>
        <end position="313"/>
    </location>
</feature>
<evidence type="ECO:0000313" key="8">
    <source>
        <dbReference type="RefSeq" id="XP_013165818.1"/>
    </source>
</evidence>
<feature type="compositionally biased region" description="Basic residues" evidence="5">
    <location>
        <begin position="314"/>
        <end position="333"/>
    </location>
</feature>
<evidence type="ECO:0000259" key="6">
    <source>
        <dbReference type="PROSITE" id="PS50016"/>
    </source>
</evidence>
<dbReference type="Pfam" id="PF00628">
    <property type="entry name" value="PHD"/>
    <property type="match status" value="1"/>
</dbReference>
<reference evidence="8" key="1">
    <citation type="submission" date="2025-08" db="UniProtKB">
        <authorList>
            <consortium name="RefSeq"/>
        </authorList>
    </citation>
    <scope>IDENTIFICATION</scope>
</reference>
<feature type="domain" description="PHD-type" evidence="6">
    <location>
        <begin position="202"/>
        <end position="252"/>
    </location>
</feature>
<feature type="compositionally biased region" description="Basic and acidic residues" evidence="5">
    <location>
        <begin position="1139"/>
        <end position="1151"/>
    </location>
</feature>
<dbReference type="InterPro" id="IPR013083">
    <property type="entry name" value="Znf_RING/FYVE/PHD"/>
</dbReference>
<feature type="compositionally biased region" description="Basic and acidic residues" evidence="5">
    <location>
        <begin position="1300"/>
        <end position="1342"/>
    </location>
</feature>
<sequence>MSEEDSEGSPVRFKRKTKTVGVLTSSSESDSDDSIGVADTRRKRLRVLSDEESASGSDSSVAVGGVRKRELCKLRYSDDESDISGWTTDDSNAAKTLPTPHKPAAQTSGFASDSSEGNSDKCSICLLRFKDQEVGTPENCDHIFCVDCISEWAKNVNTCPVDRITFNSIIVKTHAGGSVIRSDPVKVLPRRSSSDILILEDSTYCEVCSSPDNEETMLLCDGCDRGYHMQCLTPPLTTVPLSQWLCSLCQILLEAENTSDLDDLEAIRSRRLRRNLRAMPRNYDTIEEPSTSSGRSNVHINEPTTSRGTSTSQRRSRYSRRSSGTQRRKRKLKTNADVDRQNRNKKLKKLKKKRKTRRQPRTAARRSHVRASVRAQLVNLKITSNDIRIYSSPSETQNLSSLRQRAGITSLSLFGNDYELDHFTDDEQDNSSGLMTAVMRPTSNMLSAYRQARRKMVSIPSPPQTSTAPDILSSIIESQTLLYSKNSIVSVSVDGSIDIQLQRNKNNSLPKNNSNPTKSDDKVDLSKGEDASKKAPSYPGQSRGGGWGGGYRGNYHREQNSNFNRGNYDNNYGGNYQNQRQGNINYQNNNMRRDESDNFGNYARRPPQYSHNDDSFYDRQGPNRRQIPNDANRGQHYGPHQRLNDQGPGRYSLGPSWQSFPMGSGPRPENPTTHNRHSFGGFENPLDMRMGQAPYPAQINSNNLYSRSETVVNKSQTPDYQPLPEPPMFNFSKMSEPEKSEDERSDSGLVIDTEKYDPTEPTNDDDSCEDDKTQTKSVSLPGLPALPGLPGLPAQPAAEQSPPPTPATVQNILAGIDTSTMNVPHNILDSAVRQVLKEHRNLLSSPKLQSNVTNNDKSDDESDGDCPNFSIYSATSVHIANTSNNLPVEVVKEVPQDDLEDLVQEDDDVPPPDLTPNEALNTSVMNNKPLTDNSISNKPHYSSSESSIKKKTDEEYKEKVSKRCPITTNTRNPIKIKLNKHSLIKRHLNLYDEEDTYEETETVDKCEIVDKTETVDKSEMSGKFVSSVRETTPEEKPEENVNMNMDKNEEKSVDETNNQICKDTNISEDNKDAQASPLTPTFDEPGTEKDKDSDLENAEKAEINNETATEEAKELEEEAEELPTELLSKDTDANNSELGKSDSEKSDNEVHSDDEDSEDEICLKVHSSEKDSAPEKEGVEKMTESISETEDERSYTPCLDENKSKDTSLENEKEKGIEGLDTEMISDEEGNEMFSENEKAPSETSLTSPVRTQPAAVQEEKVSVKKKETKGEDRDDNKKKKKKESKKEARDKNKNKHKKADISFKKLSKSGKERNYRERDKDEKSKNKKDRRESSETAEEKQKRRKEKRKDLERYDVRTVVTEKRKKLKDAFGRDISPRLRSTSLSPLEDPSPSRTRRSFSRSRRSVSRGRKSLSRIRRSPSRGRKSPSRNRRSLSRARKSPSRSRRSPSRVRKSPSRGRRSRSLGRKSPSRGRLSVPRVRGSPLRARNSPLRGRNSQLRVRRSASRGRRSPSSVILRRARVSLSPRSATPRISPRISPRRSPCRSPRRSPERKRRRSVSARRRASPRRRRSLSRGRKRRRSASRSPKPKSTKKKKRSRSERPSSRRRSPRQKSPKRKKNKRPTISRSPEPAPLRPVAAEWSPPSVDSRLLSPRTPPPDLSPDPCQLRVIVAADDKRKRKEKRRRDPDRLRHKRIRDAVGPSKEVFTSGDNILVSVSFKDQERDEQGEKRKRRETKREKRKRKRTTVPPEAETAKPVAIIDLERSPFRELTPSPKNVIVLSDSDHGEKEETEPRERREVGVVRPAEAENTAVVEPLPSAPPAGPKTPPEPEAPPEPAASPHSAASPASAASARSPDAYDPYEPTRSPSASPGGGAASGGGSMTLEAAQRTNLSADEVLARRPLSPIEKVLALLQSTREEAPEPPPGPETEAPPRVMLPEVPRATPKLFVGKAEPIKSQPVKPMARREDEQADSPYSPGSSDFGDLFEPPAPSGPPSLGGKRDIFDALFDKPPSKQRKNKSSAAKVPVKLNKKKGIKTQVGVKLDEDNLKILDDLPSSAVEMQVKSKFLKKLNRQERVVEEVKLVLKPHYNKKHVTKDEYKDILRRAVPKICHNKSGEINPTKIQALVEAYVKKFRKKHKLGLA</sequence>
<feature type="compositionally biased region" description="Low complexity" evidence="5">
    <location>
        <begin position="54"/>
        <end position="63"/>
    </location>
</feature>
<dbReference type="InterPro" id="IPR001965">
    <property type="entry name" value="Znf_PHD"/>
</dbReference>
<dbReference type="InterPro" id="IPR017907">
    <property type="entry name" value="Znf_RING_CS"/>
</dbReference>
<feature type="compositionally biased region" description="Basic and acidic residues" evidence="5">
    <location>
        <begin position="1086"/>
        <end position="1103"/>
    </location>
</feature>
<feature type="compositionally biased region" description="Polar residues" evidence="5">
    <location>
        <begin position="1055"/>
        <end position="1064"/>
    </location>
</feature>
<feature type="compositionally biased region" description="Basic and acidic residues" evidence="5">
    <location>
        <begin position="1161"/>
        <end position="1183"/>
    </location>
</feature>
<dbReference type="PROSITE" id="PS50089">
    <property type="entry name" value="ZF_RING_2"/>
    <property type="match status" value="1"/>
</dbReference>
<evidence type="ECO:0000256" key="3">
    <source>
        <dbReference type="ARBA" id="ARBA00022833"/>
    </source>
</evidence>
<feature type="compositionally biased region" description="Low complexity" evidence="5">
    <location>
        <begin position="1838"/>
        <end position="1857"/>
    </location>
</feature>
<feature type="compositionally biased region" description="Gly residues" evidence="5">
    <location>
        <begin position="1871"/>
        <end position="1881"/>
    </location>
</feature>
<feature type="compositionally biased region" description="Gly residues" evidence="5">
    <location>
        <begin position="542"/>
        <end position="552"/>
    </location>
</feature>
<feature type="compositionally biased region" description="Basic residues" evidence="5">
    <location>
        <begin position="343"/>
        <end position="371"/>
    </location>
</feature>
<dbReference type="InterPro" id="IPR057031">
    <property type="entry name" value="SFR19-like_C"/>
</dbReference>
<feature type="compositionally biased region" description="Acidic residues" evidence="5">
    <location>
        <begin position="1113"/>
        <end position="1123"/>
    </location>
</feature>
<feature type="compositionally biased region" description="Basic and acidic residues" evidence="5">
    <location>
        <begin position="1258"/>
        <end position="1278"/>
    </location>
</feature>
<evidence type="ECO:0000256" key="2">
    <source>
        <dbReference type="ARBA" id="ARBA00022771"/>
    </source>
</evidence>
<dbReference type="Gene3D" id="3.30.40.10">
    <property type="entry name" value="Zinc/RING finger domain, C3HC4 (zinc finger)"/>
    <property type="match status" value="2"/>
</dbReference>
<feature type="compositionally biased region" description="Basic residues" evidence="5">
    <location>
        <begin position="1729"/>
        <end position="1745"/>
    </location>
</feature>
<feature type="compositionally biased region" description="Polar residues" evidence="5">
    <location>
        <begin position="842"/>
        <end position="855"/>
    </location>
</feature>
<evidence type="ECO:0000256" key="1">
    <source>
        <dbReference type="ARBA" id="ARBA00022723"/>
    </source>
</evidence>
<feature type="region of interest" description="Disordered" evidence="5">
    <location>
        <begin position="1909"/>
        <end position="2024"/>
    </location>
</feature>
<dbReference type="SUPFAM" id="SSF57903">
    <property type="entry name" value="FYVE/PHD zinc finger"/>
    <property type="match status" value="1"/>
</dbReference>
<dbReference type="SMART" id="SM00249">
    <property type="entry name" value="PHD"/>
    <property type="match status" value="1"/>
</dbReference>
<feature type="compositionally biased region" description="Acidic residues" evidence="5">
    <location>
        <begin position="1220"/>
        <end position="1231"/>
    </location>
</feature>
<feature type="compositionally biased region" description="Basic and acidic residues" evidence="5">
    <location>
        <begin position="735"/>
        <end position="758"/>
    </location>
</feature>
<feature type="compositionally biased region" description="Basic residues" evidence="5">
    <location>
        <begin position="1395"/>
        <end position="1471"/>
    </location>
</feature>
<dbReference type="CDD" id="cd16635">
    <property type="entry name" value="mRING-HC-C3HC3D_PHRF1"/>
    <property type="match status" value="1"/>
</dbReference>
<dbReference type="GeneID" id="106116494"/>
<dbReference type="SUPFAM" id="SSF57850">
    <property type="entry name" value="RING/U-box"/>
    <property type="match status" value="1"/>
</dbReference>
<feature type="region of interest" description="Disordered" evidence="5">
    <location>
        <begin position="502"/>
        <end position="810"/>
    </location>
</feature>
<dbReference type="PROSITE" id="PS50016">
    <property type="entry name" value="ZF_PHD_2"/>
    <property type="match status" value="1"/>
</dbReference>
<feature type="compositionally biased region" description="Basic and acidic residues" evidence="5">
    <location>
        <begin position="1999"/>
        <end position="2012"/>
    </location>
</feature>
<feature type="compositionally biased region" description="Basic and acidic residues" evidence="5">
    <location>
        <begin position="518"/>
        <end position="533"/>
    </location>
</feature>
<dbReference type="InterPro" id="IPR011011">
    <property type="entry name" value="Znf_FYVE_PHD"/>
</dbReference>
<feature type="compositionally biased region" description="Low complexity" evidence="5">
    <location>
        <begin position="780"/>
        <end position="800"/>
    </location>
</feature>
<feature type="compositionally biased region" description="Low complexity" evidence="5">
    <location>
        <begin position="560"/>
        <end position="590"/>
    </location>
</feature>
<evidence type="ECO:0000256" key="5">
    <source>
        <dbReference type="SAM" id="MobiDB-lite"/>
    </source>
</evidence>
<dbReference type="InterPro" id="IPR019786">
    <property type="entry name" value="Zinc_finger_PHD-type_CS"/>
</dbReference>
<feature type="compositionally biased region" description="Basic residues" evidence="5">
    <location>
        <begin position="1500"/>
        <end position="1510"/>
    </location>
</feature>
<feature type="compositionally biased region" description="Pro residues" evidence="5">
    <location>
        <begin position="1817"/>
        <end position="1837"/>
    </location>
</feature>
<feature type="compositionally biased region" description="Low complexity" evidence="5">
    <location>
        <begin position="1379"/>
        <end position="1388"/>
    </location>
</feature>
<dbReference type="InterPro" id="IPR001841">
    <property type="entry name" value="Znf_RING"/>
</dbReference>
<dbReference type="RefSeq" id="XP_013165818.1">
    <property type="nucleotide sequence ID" value="XM_013310364.1"/>
</dbReference>
<feature type="compositionally biased region" description="Basic and acidic residues" evidence="5">
    <location>
        <begin position="1719"/>
        <end position="1728"/>
    </location>
</feature>
<dbReference type="SMART" id="SM00184">
    <property type="entry name" value="RING"/>
    <property type="match status" value="2"/>
</dbReference>
<feature type="compositionally biased region" description="Basic residues" evidence="5">
    <location>
        <begin position="1538"/>
        <end position="1624"/>
    </location>
</feature>
<feature type="compositionally biased region" description="Low complexity" evidence="5">
    <location>
        <begin position="1525"/>
        <end position="1537"/>
    </location>
</feature>
<keyword evidence="2 4" id="KW-0863">Zinc-finger</keyword>
<organism evidence="8">
    <name type="scientific">Papilio xuthus</name>
    <name type="common">Asian swallowtail butterfly</name>
    <dbReference type="NCBI Taxonomy" id="66420"/>
    <lineage>
        <taxon>Eukaryota</taxon>
        <taxon>Metazoa</taxon>
        <taxon>Ecdysozoa</taxon>
        <taxon>Arthropoda</taxon>
        <taxon>Hexapoda</taxon>
        <taxon>Insecta</taxon>
        <taxon>Pterygota</taxon>
        <taxon>Neoptera</taxon>
        <taxon>Endopterygota</taxon>
        <taxon>Lepidoptera</taxon>
        <taxon>Glossata</taxon>
        <taxon>Ditrysia</taxon>
        <taxon>Papilionoidea</taxon>
        <taxon>Papilionidae</taxon>
        <taxon>Papilioninae</taxon>
        <taxon>Papilio</taxon>
    </lineage>
</organism>
<protein>
    <submittedName>
        <fullName evidence="8">PHD and RING finger domain-containing protein 1</fullName>
    </submittedName>
</protein>
<name>A0AAJ6Z5U0_PAPXU</name>
<dbReference type="PROSITE" id="PS01359">
    <property type="entry name" value="ZF_PHD_1"/>
    <property type="match status" value="1"/>
</dbReference>
<feature type="region of interest" description="Disordered" evidence="5">
    <location>
        <begin position="83"/>
        <end position="118"/>
    </location>
</feature>
<dbReference type="GO" id="GO:0008270">
    <property type="term" value="F:zinc ion binding"/>
    <property type="evidence" value="ECO:0007669"/>
    <property type="project" value="UniProtKB-KW"/>
</dbReference>
<feature type="region of interest" description="Disordered" evidence="5">
    <location>
        <begin position="1015"/>
        <end position="1888"/>
    </location>
</feature>
<dbReference type="InterPro" id="IPR019787">
    <property type="entry name" value="Znf_PHD-finger"/>
</dbReference>
<dbReference type="InterPro" id="IPR047157">
    <property type="entry name" value="PHRF1/Atg35"/>
</dbReference>
<evidence type="ECO:0000259" key="7">
    <source>
        <dbReference type="PROSITE" id="PS50089"/>
    </source>
</evidence>
<dbReference type="PANTHER" id="PTHR12618:SF20">
    <property type="entry name" value="PHD AND RING FINGER DOMAIN-CONTAINING PROTEIN 1"/>
    <property type="match status" value="1"/>
</dbReference>
<dbReference type="PROSITE" id="PS00518">
    <property type="entry name" value="ZF_RING_1"/>
    <property type="match status" value="1"/>
</dbReference>
<feature type="compositionally biased region" description="Polar residues" evidence="5">
    <location>
        <begin position="918"/>
        <end position="946"/>
    </location>
</feature>
<feature type="compositionally biased region" description="Polar residues" evidence="5">
    <location>
        <begin position="288"/>
        <end position="303"/>
    </location>
</feature>
<feature type="compositionally biased region" description="Polar residues" evidence="5">
    <location>
        <begin position="105"/>
        <end position="118"/>
    </location>
</feature>
<feature type="region of interest" description="Disordered" evidence="5">
    <location>
        <begin position="842"/>
        <end position="867"/>
    </location>
</feature>
<dbReference type="Pfam" id="PF23030">
    <property type="entry name" value="SCAF11-like_C"/>
    <property type="match status" value="1"/>
</dbReference>
<accession>A0AAJ6Z5U0</accession>
<feature type="domain" description="RING-type" evidence="7">
    <location>
        <begin position="122"/>
        <end position="163"/>
    </location>
</feature>
<feature type="compositionally biased region" description="Low complexity" evidence="5">
    <location>
        <begin position="502"/>
        <end position="516"/>
    </location>
</feature>
<feature type="region of interest" description="Disordered" evidence="5">
    <location>
        <begin position="282"/>
        <end position="371"/>
    </location>
</feature>
<feature type="compositionally biased region" description="Polar residues" evidence="5">
    <location>
        <begin position="1242"/>
        <end position="1251"/>
    </location>
</feature>
<feature type="region of interest" description="Disordered" evidence="5">
    <location>
        <begin position="903"/>
        <end position="960"/>
    </location>
</feature>
<feature type="compositionally biased region" description="Basic and acidic residues" evidence="5">
    <location>
        <begin position="1200"/>
        <end position="1218"/>
    </location>
</feature>
<feature type="compositionally biased region" description="Basic and acidic residues" evidence="5">
    <location>
        <begin position="1349"/>
        <end position="1378"/>
    </location>
</feature>
<feature type="compositionally biased region" description="Basic and acidic residues" evidence="5">
    <location>
        <begin position="947"/>
        <end position="960"/>
    </location>
</feature>
<dbReference type="CDD" id="cd15536">
    <property type="entry name" value="PHD_PHRF1"/>
    <property type="match status" value="1"/>
</dbReference>
<proteinExistence type="predicted"/>
<dbReference type="Proteomes" id="UP000694872">
    <property type="component" value="Unplaced"/>
</dbReference>
<feature type="region of interest" description="Disordered" evidence="5">
    <location>
        <begin position="1"/>
        <end position="63"/>
    </location>
</feature>
<feature type="compositionally biased region" description="Polar residues" evidence="5">
    <location>
        <begin position="698"/>
        <end position="719"/>
    </location>
</feature>
<gene>
    <name evidence="8" type="primary">LOC106116494</name>
</gene>
<evidence type="ECO:0000256" key="4">
    <source>
        <dbReference type="PROSITE-ProRule" id="PRU00175"/>
    </source>
</evidence>
<dbReference type="KEGG" id="pxu:106116494"/>
<dbReference type="PANTHER" id="PTHR12618">
    <property type="entry name" value="PHD AND RING FINGER DOMAIN-CONTAINING PROTEIN 1"/>
    <property type="match status" value="1"/>
</dbReference>
<dbReference type="Pfam" id="PF13639">
    <property type="entry name" value="zf-RING_2"/>
    <property type="match status" value="1"/>
</dbReference>
<feature type="compositionally biased region" description="Polar residues" evidence="5">
    <location>
        <begin position="84"/>
        <end position="94"/>
    </location>
</feature>
<keyword evidence="1" id="KW-0479">Metal-binding</keyword>